<dbReference type="OrthoDB" id="305758at2"/>
<dbReference type="RefSeq" id="WP_013254435.1">
    <property type="nucleotide sequence ID" value="NC_014364.1"/>
</dbReference>
<evidence type="ECO:0000256" key="2">
    <source>
        <dbReference type="SAM" id="SignalP"/>
    </source>
</evidence>
<dbReference type="PROSITE" id="PS51257">
    <property type="entry name" value="PROKAR_LIPOPROTEIN"/>
    <property type="match status" value="1"/>
</dbReference>
<evidence type="ECO:0000313" key="4">
    <source>
        <dbReference type="Proteomes" id="UP000002318"/>
    </source>
</evidence>
<dbReference type="GO" id="GO:0030288">
    <property type="term" value="C:outer membrane-bounded periplasmic space"/>
    <property type="evidence" value="ECO:0007669"/>
    <property type="project" value="TreeGrafter"/>
</dbReference>
<dbReference type="PANTHER" id="PTHR30006">
    <property type="entry name" value="THIAMINE-BINDING PERIPLASMIC PROTEIN-RELATED"/>
    <property type="match status" value="1"/>
</dbReference>
<dbReference type="PIRSF" id="PIRSF002825">
    <property type="entry name" value="CfbpA"/>
    <property type="match status" value="1"/>
</dbReference>
<sequence length="353" mass="38735">MKKRVMLFLTAMILGTALLLSCGGGSAEKSDGEGKAESTHLTMYCALPETEIPSYLEAFKEDTGITVDFVRLSAGEVLSKVQVEKNNPQASIWYGGNCDTFIAAAANDLLEPYKSSELINIPTSYQDPDGYWSPVYVGALAFAVNKEWFADHSLSYPTSWNDLLNPEYKDQISMAHPGSSGTAYTILATMVQMLGEEEAMAYMGELDKNIRQYTKSGSAPPKNVGLGEAAIGLAFSHDCLKPAVQGYPVETVFPKDGTGYEIGAIAIIKNGPKEEHENAKKFIDWVLSERAQDIYSQNDSFRLPVNMHAKVPSGAISIDKLPIIEYDFIWAGENRKRLIEKFSDVVSNANNLK</sequence>
<dbReference type="eggNOG" id="COG1840">
    <property type="taxonomic scope" value="Bacteria"/>
</dbReference>
<dbReference type="PANTHER" id="PTHR30006:SF2">
    <property type="entry name" value="ABC TRANSPORTER SUBSTRATE-BINDING PROTEIN"/>
    <property type="match status" value="1"/>
</dbReference>
<dbReference type="Proteomes" id="UP000002318">
    <property type="component" value="Chromosome"/>
</dbReference>
<dbReference type="STRING" id="573413.Spirs_1845"/>
<dbReference type="GO" id="GO:0030975">
    <property type="term" value="F:thiamine binding"/>
    <property type="evidence" value="ECO:0007669"/>
    <property type="project" value="TreeGrafter"/>
</dbReference>
<protein>
    <submittedName>
        <fullName evidence="3">Extracellular solute-binding protein family 1</fullName>
    </submittedName>
</protein>
<gene>
    <name evidence="3" type="ordered locus">Spirs_1845</name>
</gene>
<dbReference type="AlphaFoldDB" id="E1R6F3"/>
<dbReference type="SUPFAM" id="SSF53850">
    <property type="entry name" value="Periplasmic binding protein-like II"/>
    <property type="match status" value="1"/>
</dbReference>
<name>E1R6F3_SEDSS</name>
<dbReference type="Pfam" id="PF13343">
    <property type="entry name" value="SBP_bac_6"/>
    <property type="match status" value="1"/>
</dbReference>
<keyword evidence="4" id="KW-1185">Reference proteome</keyword>
<dbReference type="KEGG" id="ssm:Spirs_1845"/>
<organism evidence="3 4">
    <name type="scientific">Sediminispirochaeta smaragdinae (strain DSM 11293 / JCM 15392 / SEBR 4228)</name>
    <name type="common">Spirochaeta smaragdinae</name>
    <dbReference type="NCBI Taxonomy" id="573413"/>
    <lineage>
        <taxon>Bacteria</taxon>
        <taxon>Pseudomonadati</taxon>
        <taxon>Spirochaetota</taxon>
        <taxon>Spirochaetia</taxon>
        <taxon>Spirochaetales</taxon>
        <taxon>Spirochaetaceae</taxon>
        <taxon>Sediminispirochaeta</taxon>
    </lineage>
</organism>
<feature type="signal peptide" evidence="2">
    <location>
        <begin position="1"/>
        <end position="27"/>
    </location>
</feature>
<dbReference type="InterPro" id="IPR026045">
    <property type="entry name" value="Ferric-bd"/>
</dbReference>
<accession>E1R6F3</accession>
<dbReference type="GO" id="GO:0030976">
    <property type="term" value="F:thiamine pyrophosphate binding"/>
    <property type="evidence" value="ECO:0007669"/>
    <property type="project" value="TreeGrafter"/>
</dbReference>
<proteinExistence type="predicted"/>
<evidence type="ECO:0000313" key="3">
    <source>
        <dbReference type="EMBL" id="ADK80971.1"/>
    </source>
</evidence>
<feature type="chain" id="PRO_5003150581" evidence="2">
    <location>
        <begin position="28"/>
        <end position="353"/>
    </location>
</feature>
<dbReference type="CDD" id="cd13544">
    <property type="entry name" value="PBP2_Fbp_like_1"/>
    <property type="match status" value="1"/>
</dbReference>
<reference evidence="3 4" key="1">
    <citation type="journal article" date="2010" name="Stand. Genomic Sci.">
        <title>Complete genome sequence of Spirochaeta smaragdinae type strain (SEBR 4228).</title>
        <authorList>
            <person name="Mavromatis K."/>
            <person name="Yasawong M."/>
            <person name="Chertkov O."/>
            <person name="Lapidus A."/>
            <person name="Lucas S."/>
            <person name="Nolan M."/>
            <person name="Del Rio T.G."/>
            <person name="Tice H."/>
            <person name="Cheng J.F."/>
            <person name="Pitluck S."/>
            <person name="Liolios K."/>
            <person name="Ivanova N."/>
            <person name="Tapia R."/>
            <person name="Han C."/>
            <person name="Bruce D."/>
            <person name="Goodwin L."/>
            <person name="Pati A."/>
            <person name="Chen A."/>
            <person name="Palaniappan K."/>
            <person name="Land M."/>
            <person name="Hauser L."/>
            <person name="Chang Y.J."/>
            <person name="Jeffries C.D."/>
            <person name="Detter J.C."/>
            <person name="Rohde M."/>
            <person name="Brambilla E."/>
            <person name="Spring S."/>
            <person name="Goker M."/>
            <person name="Sikorski J."/>
            <person name="Woyke T."/>
            <person name="Bristow J."/>
            <person name="Eisen J.A."/>
            <person name="Markowitz V."/>
            <person name="Hugenholtz P."/>
            <person name="Klenk H.P."/>
            <person name="Kyrpides N.C."/>
        </authorList>
    </citation>
    <scope>NUCLEOTIDE SEQUENCE [LARGE SCALE GENOMIC DNA]</scope>
    <source>
        <strain evidence="4">DSM 11293 / JCM 15392 / SEBR 4228</strain>
    </source>
</reference>
<evidence type="ECO:0000256" key="1">
    <source>
        <dbReference type="ARBA" id="ARBA00022729"/>
    </source>
</evidence>
<dbReference type="HOGENOM" id="CLU_026974_0_1_12"/>
<dbReference type="GO" id="GO:0015888">
    <property type="term" value="P:thiamine transport"/>
    <property type="evidence" value="ECO:0007669"/>
    <property type="project" value="TreeGrafter"/>
</dbReference>
<dbReference type="Gene3D" id="3.40.190.10">
    <property type="entry name" value="Periplasmic binding protein-like II"/>
    <property type="match status" value="2"/>
</dbReference>
<keyword evidence="1 2" id="KW-0732">Signal</keyword>
<dbReference type="EMBL" id="CP002116">
    <property type="protein sequence ID" value="ADK80971.1"/>
    <property type="molecule type" value="Genomic_DNA"/>
</dbReference>